<evidence type="ECO:0000313" key="3">
    <source>
        <dbReference type="EMBL" id="VXA84982.1"/>
    </source>
</evidence>
<feature type="transmembrane region" description="Helical" evidence="2">
    <location>
        <begin position="16"/>
        <end position="33"/>
    </location>
</feature>
<reference evidence="3 4" key="1">
    <citation type="submission" date="2019-10" db="EMBL/GenBank/DDBJ databases">
        <authorList>
            <person name="Karimi E."/>
        </authorList>
    </citation>
    <scope>NUCLEOTIDE SEQUENCE [LARGE SCALE GENOMIC DNA]</scope>
    <source>
        <strain evidence="3">Aeromonas sp. 8C</strain>
    </source>
</reference>
<protein>
    <submittedName>
        <fullName evidence="3">Uncharacterized protein</fullName>
    </submittedName>
</protein>
<organism evidence="3 4">
    <name type="scientific">Aeromonas veronii</name>
    <dbReference type="NCBI Taxonomy" id="654"/>
    <lineage>
        <taxon>Bacteria</taxon>
        <taxon>Pseudomonadati</taxon>
        <taxon>Pseudomonadota</taxon>
        <taxon>Gammaproteobacteria</taxon>
        <taxon>Aeromonadales</taxon>
        <taxon>Aeromonadaceae</taxon>
        <taxon>Aeromonas</taxon>
    </lineage>
</organism>
<sequence>MLPDHLQQIDRKAGGLALRIAVVVGGVLFGEVLELAQISPGRRGPAEQQQMTDQPYPHWEHP</sequence>
<keyword evidence="2" id="KW-0472">Membrane</keyword>
<gene>
    <name evidence="3" type="ORF">AERO8C_20140</name>
</gene>
<keyword evidence="2" id="KW-1133">Transmembrane helix</keyword>
<evidence type="ECO:0000256" key="1">
    <source>
        <dbReference type="SAM" id="MobiDB-lite"/>
    </source>
</evidence>
<dbReference type="EMBL" id="CABWLC010000012">
    <property type="protein sequence ID" value="VXA84982.1"/>
    <property type="molecule type" value="Genomic_DNA"/>
</dbReference>
<name>A0A653L245_AERVE</name>
<dbReference type="AlphaFoldDB" id="A0A653L245"/>
<evidence type="ECO:0000256" key="2">
    <source>
        <dbReference type="SAM" id="Phobius"/>
    </source>
</evidence>
<proteinExistence type="predicted"/>
<feature type="region of interest" description="Disordered" evidence="1">
    <location>
        <begin position="39"/>
        <end position="62"/>
    </location>
</feature>
<keyword evidence="2" id="KW-0812">Transmembrane</keyword>
<dbReference type="Proteomes" id="UP000439123">
    <property type="component" value="Unassembled WGS sequence"/>
</dbReference>
<evidence type="ECO:0000313" key="4">
    <source>
        <dbReference type="Proteomes" id="UP000439123"/>
    </source>
</evidence>
<accession>A0A653L245</accession>